<evidence type="ECO:0000256" key="1">
    <source>
        <dbReference type="ARBA" id="ARBA00004141"/>
    </source>
</evidence>
<feature type="transmembrane region" description="Helical" evidence="13">
    <location>
        <begin position="482"/>
        <end position="508"/>
    </location>
</feature>
<evidence type="ECO:0000256" key="5">
    <source>
        <dbReference type="ARBA" id="ARBA00022692"/>
    </source>
</evidence>
<dbReference type="InterPro" id="IPR001873">
    <property type="entry name" value="ENaC"/>
</dbReference>
<comment type="similarity">
    <text evidence="2 12">Belongs to the amiloride-sensitive sodium channel (TC 1.A.6) family.</text>
</comment>
<evidence type="ECO:0000256" key="9">
    <source>
        <dbReference type="ARBA" id="ARBA00023136"/>
    </source>
</evidence>
<name>A0A9P0D1K7_9CUCU</name>
<dbReference type="PANTHER" id="PTHR11690:SF288">
    <property type="entry name" value="AMILORIDE-SENSITIVE NA+ CHANNEL-RELATED"/>
    <property type="match status" value="1"/>
</dbReference>
<keyword evidence="4 12" id="KW-0894">Sodium channel</keyword>
<comment type="subcellular location">
    <subcellularLocation>
        <location evidence="1">Membrane</location>
        <topology evidence="1">Multi-pass membrane protein</topology>
    </subcellularLocation>
</comment>
<dbReference type="EMBL" id="OV651818">
    <property type="protein sequence ID" value="CAH1112487.1"/>
    <property type="molecule type" value="Genomic_DNA"/>
</dbReference>
<evidence type="ECO:0000256" key="2">
    <source>
        <dbReference type="ARBA" id="ARBA00007193"/>
    </source>
</evidence>
<dbReference type="InterPro" id="IPR020903">
    <property type="entry name" value="ENaC_CS"/>
</dbReference>
<feature type="transmembrane region" description="Helical" evidence="13">
    <location>
        <begin position="51"/>
        <end position="72"/>
    </location>
</feature>
<evidence type="ECO:0000256" key="6">
    <source>
        <dbReference type="ARBA" id="ARBA00022989"/>
    </source>
</evidence>
<evidence type="ECO:0000256" key="13">
    <source>
        <dbReference type="SAM" id="Phobius"/>
    </source>
</evidence>
<evidence type="ECO:0000256" key="3">
    <source>
        <dbReference type="ARBA" id="ARBA00022448"/>
    </source>
</evidence>
<keyword evidence="9 13" id="KW-0472">Membrane</keyword>
<dbReference type="Proteomes" id="UP001153636">
    <property type="component" value="Chromosome 6"/>
</dbReference>
<reference evidence="14" key="1">
    <citation type="submission" date="2022-01" db="EMBL/GenBank/DDBJ databases">
        <authorList>
            <person name="King R."/>
        </authorList>
    </citation>
    <scope>NUCLEOTIDE SEQUENCE</scope>
</reference>
<keyword evidence="15" id="KW-1185">Reference proteome</keyword>
<evidence type="ECO:0000256" key="11">
    <source>
        <dbReference type="ARBA" id="ARBA00023303"/>
    </source>
</evidence>
<dbReference type="PROSITE" id="PS01206">
    <property type="entry name" value="ASC"/>
    <property type="match status" value="1"/>
</dbReference>
<dbReference type="Gene3D" id="2.60.470.10">
    <property type="entry name" value="Acid-sensing ion channels like domains"/>
    <property type="match status" value="1"/>
</dbReference>
<keyword evidence="8 12" id="KW-0406">Ion transport</keyword>
<keyword evidence="5 12" id="KW-0812">Transmembrane</keyword>
<organism evidence="14 15">
    <name type="scientific">Psylliodes chrysocephalus</name>
    <dbReference type="NCBI Taxonomy" id="3402493"/>
    <lineage>
        <taxon>Eukaryota</taxon>
        <taxon>Metazoa</taxon>
        <taxon>Ecdysozoa</taxon>
        <taxon>Arthropoda</taxon>
        <taxon>Hexapoda</taxon>
        <taxon>Insecta</taxon>
        <taxon>Pterygota</taxon>
        <taxon>Neoptera</taxon>
        <taxon>Endopterygota</taxon>
        <taxon>Coleoptera</taxon>
        <taxon>Polyphaga</taxon>
        <taxon>Cucujiformia</taxon>
        <taxon>Chrysomeloidea</taxon>
        <taxon>Chrysomelidae</taxon>
        <taxon>Galerucinae</taxon>
        <taxon>Alticini</taxon>
        <taxon>Psylliodes</taxon>
    </lineage>
</organism>
<proteinExistence type="inferred from homology"/>
<keyword evidence="7" id="KW-0915">Sodium</keyword>
<dbReference type="PRINTS" id="PR01078">
    <property type="entry name" value="AMINACHANNEL"/>
</dbReference>
<accession>A0A9P0D1K7</accession>
<dbReference type="AlphaFoldDB" id="A0A9P0D1K7"/>
<protein>
    <submittedName>
        <fullName evidence="14">Uncharacterized protein</fullName>
    </submittedName>
</protein>
<evidence type="ECO:0000256" key="8">
    <source>
        <dbReference type="ARBA" id="ARBA00023065"/>
    </source>
</evidence>
<keyword evidence="6 13" id="KW-1133">Transmembrane helix</keyword>
<dbReference type="Gene3D" id="1.10.287.770">
    <property type="entry name" value="YojJ-like"/>
    <property type="match status" value="1"/>
</dbReference>
<evidence type="ECO:0000256" key="10">
    <source>
        <dbReference type="ARBA" id="ARBA00023201"/>
    </source>
</evidence>
<gene>
    <name evidence="14" type="ORF">PSYICH_LOCUS12649</name>
</gene>
<keyword evidence="3 12" id="KW-0813">Transport</keyword>
<dbReference type="OrthoDB" id="6021021at2759"/>
<keyword evidence="10 12" id="KW-0739">Sodium transport</keyword>
<dbReference type="GO" id="GO:0015280">
    <property type="term" value="F:ligand-gated sodium channel activity"/>
    <property type="evidence" value="ECO:0007669"/>
    <property type="project" value="TreeGrafter"/>
</dbReference>
<evidence type="ECO:0000256" key="7">
    <source>
        <dbReference type="ARBA" id="ARBA00023053"/>
    </source>
</evidence>
<evidence type="ECO:0000256" key="12">
    <source>
        <dbReference type="RuleBase" id="RU000679"/>
    </source>
</evidence>
<sequence length="528" mass="61451">MVSEKPDNVNQRRKHYSCFQNFKYYILEYCQEGSLHGLKYLGGSTTLIEKIWWGISMFVSLYLFTVLVLSAYTRWENRPVIVSFATKDTSNWQVPFPAVTICSETKAIPSRYNYSHYLEKKRKGEKLNPVDEAKFGYLSLACRKNLHLNHTSSSIKFPKDDIFQFLDAVQPNFFASISSCKYMGYDENCTELFSPVITDEGICYSFNLLDREQIFKKTVVHYGDFHRAPHSNWNIEHGYSLNDDTMTYPRRALYAGAIFSLEGILTVYDEELDYSCGSSVQGFKIQISQPAGIPRVRQQHFRVPLDQVVIATISPEITTTSEAIKRYDPKKRNCYFPNEKSLQYFLNYTQMDCQIECKTNYTLEKCGCVDFYMPRANETEVCIGEKINCIFQSEREMLLTGIEKKIKMQREGKNSKTVDKCDCMPICTSMYYNLETSQSPWNWKRQYDTRNNKKHLSSFQIFFKGNQFVTMERNELFGITDFLANFGGLLGLFVGFSLLSLIEILYFLTLRIFINIKLFGRSNWSGHQ</sequence>
<evidence type="ECO:0000256" key="4">
    <source>
        <dbReference type="ARBA" id="ARBA00022461"/>
    </source>
</evidence>
<evidence type="ECO:0000313" key="15">
    <source>
        <dbReference type="Proteomes" id="UP001153636"/>
    </source>
</evidence>
<dbReference type="Pfam" id="PF00858">
    <property type="entry name" value="ASC"/>
    <property type="match status" value="1"/>
</dbReference>
<keyword evidence="11 12" id="KW-0407">Ion channel</keyword>
<dbReference type="GO" id="GO:0005886">
    <property type="term" value="C:plasma membrane"/>
    <property type="evidence" value="ECO:0007669"/>
    <property type="project" value="TreeGrafter"/>
</dbReference>
<evidence type="ECO:0000313" key="14">
    <source>
        <dbReference type="EMBL" id="CAH1112487.1"/>
    </source>
</evidence>
<dbReference type="PANTHER" id="PTHR11690">
    <property type="entry name" value="AMILORIDE-SENSITIVE SODIUM CHANNEL-RELATED"/>
    <property type="match status" value="1"/>
</dbReference>